<feature type="compositionally biased region" description="Basic residues" evidence="1">
    <location>
        <begin position="68"/>
        <end position="82"/>
    </location>
</feature>
<evidence type="ECO:0000313" key="2">
    <source>
        <dbReference type="EMBL" id="WVZ96851.1"/>
    </source>
</evidence>
<gene>
    <name evidence="2" type="ORF">U9M48_042434</name>
</gene>
<reference evidence="2 3" key="1">
    <citation type="submission" date="2024-02" db="EMBL/GenBank/DDBJ databases">
        <title>High-quality chromosome-scale genome assembly of Pensacola bahiagrass (Paspalum notatum Flugge var. saurae).</title>
        <authorList>
            <person name="Vega J.M."/>
            <person name="Podio M."/>
            <person name="Orjuela J."/>
            <person name="Siena L.A."/>
            <person name="Pessino S.C."/>
            <person name="Combes M.C."/>
            <person name="Mariac C."/>
            <person name="Albertini E."/>
            <person name="Pupilli F."/>
            <person name="Ortiz J.P.A."/>
            <person name="Leblanc O."/>
        </authorList>
    </citation>
    <scope>NUCLEOTIDE SEQUENCE [LARGE SCALE GENOMIC DNA]</scope>
    <source>
        <strain evidence="2">R1</strain>
        <tissue evidence="2">Leaf</tissue>
    </source>
</reference>
<dbReference type="EMBL" id="CP144754">
    <property type="protein sequence ID" value="WVZ96851.1"/>
    <property type="molecule type" value="Genomic_DNA"/>
</dbReference>
<dbReference type="Proteomes" id="UP001341281">
    <property type="component" value="Chromosome 10"/>
</dbReference>
<dbReference type="AlphaFoldDB" id="A0AAQ3XG63"/>
<organism evidence="2 3">
    <name type="scientific">Paspalum notatum var. saurae</name>
    <dbReference type="NCBI Taxonomy" id="547442"/>
    <lineage>
        <taxon>Eukaryota</taxon>
        <taxon>Viridiplantae</taxon>
        <taxon>Streptophyta</taxon>
        <taxon>Embryophyta</taxon>
        <taxon>Tracheophyta</taxon>
        <taxon>Spermatophyta</taxon>
        <taxon>Magnoliopsida</taxon>
        <taxon>Liliopsida</taxon>
        <taxon>Poales</taxon>
        <taxon>Poaceae</taxon>
        <taxon>PACMAD clade</taxon>
        <taxon>Panicoideae</taxon>
        <taxon>Andropogonodae</taxon>
        <taxon>Paspaleae</taxon>
        <taxon>Paspalinae</taxon>
        <taxon>Paspalum</taxon>
    </lineage>
</organism>
<proteinExistence type="predicted"/>
<sequence>MAEGNVVANVGGEQAVARWRQAARTSIGTAVGRVEPVGAAPRGGGGRHIRLRGRDKRSGGAAPYDRAWRRRQRRRRNSRRSRGGGPALWGTSGGAEKP</sequence>
<name>A0AAQ3XG63_PASNO</name>
<feature type="region of interest" description="Disordered" evidence="1">
    <location>
        <begin position="33"/>
        <end position="98"/>
    </location>
</feature>
<evidence type="ECO:0000313" key="3">
    <source>
        <dbReference type="Proteomes" id="UP001341281"/>
    </source>
</evidence>
<protein>
    <submittedName>
        <fullName evidence="2">Uncharacterized protein</fullName>
    </submittedName>
</protein>
<evidence type="ECO:0000256" key="1">
    <source>
        <dbReference type="SAM" id="MobiDB-lite"/>
    </source>
</evidence>
<feature type="compositionally biased region" description="Basic residues" evidence="1">
    <location>
        <begin position="45"/>
        <end position="55"/>
    </location>
</feature>
<feature type="compositionally biased region" description="Gly residues" evidence="1">
    <location>
        <begin position="83"/>
        <end position="98"/>
    </location>
</feature>
<keyword evidence="3" id="KW-1185">Reference proteome</keyword>
<accession>A0AAQ3XG63</accession>